<dbReference type="PANTHER" id="PTHR31167">
    <property type="entry name" value="SPINDLE AND CENTRIOLE ASSOCIATED PROTEIN 1 SPICE1"/>
    <property type="match status" value="1"/>
</dbReference>
<dbReference type="GO" id="GO:0005819">
    <property type="term" value="C:spindle"/>
    <property type="evidence" value="ECO:0007669"/>
    <property type="project" value="UniProtKB-SubCell"/>
</dbReference>
<evidence type="ECO:0000256" key="2">
    <source>
        <dbReference type="ARBA" id="ARBA00004186"/>
    </source>
</evidence>
<evidence type="ECO:0000256" key="7">
    <source>
        <dbReference type="ARBA" id="ARBA00023054"/>
    </source>
</evidence>
<evidence type="ECO:0000256" key="6">
    <source>
        <dbReference type="ARBA" id="ARBA00022776"/>
    </source>
</evidence>
<feature type="region of interest" description="Disordered" evidence="11">
    <location>
        <begin position="177"/>
        <end position="213"/>
    </location>
</feature>
<keyword evidence="4" id="KW-0963">Cytoplasm</keyword>
<keyword evidence="9" id="KW-0131">Cell cycle</keyword>
<evidence type="ECO:0000256" key="9">
    <source>
        <dbReference type="ARBA" id="ARBA00023306"/>
    </source>
</evidence>
<keyword evidence="8" id="KW-0206">Cytoskeleton</keyword>
<dbReference type="GO" id="GO:0090307">
    <property type="term" value="P:mitotic spindle assembly"/>
    <property type="evidence" value="ECO:0007669"/>
    <property type="project" value="InterPro"/>
</dbReference>
<dbReference type="AlphaFoldDB" id="A0A7J7KEZ2"/>
<evidence type="ECO:0000256" key="3">
    <source>
        <dbReference type="ARBA" id="ARBA00018313"/>
    </source>
</evidence>
<evidence type="ECO:0000313" key="12">
    <source>
        <dbReference type="EMBL" id="KAF6036867.1"/>
    </source>
</evidence>
<name>A0A7J7KEZ2_BUGNE</name>
<sequence length="551" mass="61230">MSLIAKTSNSKLKCRSKRTTKPDWDFTVNDLSEFKATPEEIARRKESHRSRNLEMVRKSVIEKRIAEARRQAVLTDSTNMPSKNAFLKEILYSTGEASQLLDDTNRALQVAHDIFKDDARKYKAVPAITAVNSDGEENIMPTRPVPADGLIKSNNESMTKLEKLSNSVLKKRALNETFSASSSSDSEDSTSVNEKPGSPTAEDETTPVAKSHTRLDLRRFQKLLEEEDLSTIVSELSAPTLDNNKLKATAEAAKPCITEENTQSTAANNAAPEATSKPGARRNLKHTKLSSLDAPDLRTLLESLEVKLQAYESTYDTVTEDSTGRKSANGSISTFTVSLIAVLHRMMSYFSQLQETLAEERRQSSIREKQLVDLTNRTDLLTTELIQTQEQFHVVLDELHRVKTDQRQELDCIKDTLARVCKGGTVHTVTVSQPQKPNISASEAKASSGLVMRRCPSPTTHVTTYKEYEGSPEQLKVLGSSQTDTQASQKQTGDLNTDVMGSCADNSDMTLEQRIDLLKTDHQETVERFKKLGSALQKETALSTPNWLTEM</sequence>
<feature type="compositionally biased region" description="Polar residues" evidence="11">
    <location>
        <begin position="259"/>
        <end position="268"/>
    </location>
</feature>
<accession>A0A7J7KEZ2</accession>
<dbReference type="EMBL" id="VXIV02000657">
    <property type="protein sequence ID" value="KAF6036867.1"/>
    <property type="molecule type" value="Genomic_DNA"/>
</dbReference>
<protein>
    <recommendedName>
        <fullName evidence="3">Spindle and centriole-associated protein 1</fullName>
    </recommendedName>
    <alternativeName>
        <fullName evidence="10">Coiled-coil domain-containing protein 52</fullName>
    </alternativeName>
</protein>
<keyword evidence="13" id="KW-1185">Reference proteome</keyword>
<comment type="caution">
    <text evidence="12">The sequence shown here is derived from an EMBL/GenBank/DDBJ whole genome shotgun (WGS) entry which is preliminary data.</text>
</comment>
<reference evidence="12" key="1">
    <citation type="submission" date="2020-06" db="EMBL/GenBank/DDBJ databases">
        <title>Draft genome of Bugula neritina, a colonial animal packing powerful symbionts and potential medicines.</title>
        <authorList>
            <person name="Rayko M."/>
        </authorList>
    </citation>
    <scope>NUCLEOTIDE SEQUENCE [LARGE SCALE GENOMIC DNA]</scope>
    <source>
        <strain evidence="12">Kwan_BN1</strain>
    </source>
</reference>
<dbReference type="PANTHER" id="PTHR31167:SF3">
    <property type="entry name" value="SPINDLE AND CENTRIOLE-ASSOCIATED PROTEIN 1"/>
    <property type="match status" value="1"/>
</dbReference>
<keyword evidence="6" id="KW-0498">Mitosis</keyword>
<evidence type="ECO:0000256" key="10">
    <source>
        <dbReference type="ARBA" id="ARBA00030722"/>
    </source>
</evidence>
<evidence type="ECO:0000256" key="8">
    <source>
        <dbReference type="ARBA" id="ARBA00023212"/>
    </source>
</evidence>
<evidence type="ECO:0000256" key="4">
    <source>
        <dbReference type="ARBA" id="ARBA00022490"/>
    </source>
</evidence>
<keyword evidence="5" id="KW-0132">Cell division</keyword>
<evidence type="ECO:0000313" key="13">
    <source>
        <dbReference type="Proteomes" id="UP000593567"/>
    </source>
</evidence>
<dbReference type="GO" id="GO:0005814">
    <property type="term" value="C:centriole"/>
    <property type="evidence" value="ECO:0007669"/>
    <property type="project" value="UniProtKB-SubCell"/>
</dbReference>
<keyword evidence="7" id="KW-0175">Coiled coil</keyword>
<feature type="region of interest" description="Disordered" evidence="11">
    <location>
        <begin position="258"/>
        <end position="283"/>
    </location>
</feature>
<dbReference type="GO" id="GO:0046599">
    <property type="term" value="P:regulation of centriole replication"/>
    <property type="evidence" value="ECO:0007669"/>
    <property type="project" value="TreeGrafter"/>
</dbReference>
<evidence type="ECO:0000256" key="5">
    <source>
        <dbReference type="ARBA" id="ARBA00022618"/>
    </source>
</evidence>
<gene>
    <name evidence="12" type="ORF">EB796_004833</name>
</gene>
<dbReference type="GO" id="GO:0005813">
    <property type="term" value="C:centrosome"/>
    <property type="evidence" value="ECO:0007669"/>
    <property type="project" value="TreeGrafter"/>
</dbReference>
<comment type="subcellular location">
    <subcellularLocation>
        <location evidence="1">Cytoplasm</location>
        <location evidence="1">Cytoskeleton</location>
        <location evidence="1">Microtubule organizing center</location>
        <location evidence="1">Centrosome</location>
        <location evidence="1">Centriole</location>
    </subcellularLocation>
    <subcellularLocation>
        <location evidence="2">Cytoplasm</location>
        <location evidence="2">Cytoskeleton</location>
        <location evidence="2">Spindle</location>
    </subcellularLocation>
</comment>
<evidence type="ECO:0000256" key="11">
    <source>
        <dbReference type="SAM" id="MobiDB-lite"/>
    </source>
</evidence>
<dbReference type="Proteomes" id="UP000593567">
    <property type="component" value="Unassembled WGS sequence"/>
</dbReference>
<dbReference type="InterPro" id="IPR031387">
    <property type="entry name" value="SPICE1"/>
</dbReference>
<proteinExistence type="predicted"/>
<organism evidence="12 13">
    <name type="scientific">Bugula neritina</name>
    <name type="common">Brown bryozoan</name>
    <name type="synonym">Sertularia neritina</name>
    <dbReference type="NCBI Taxonomy" id="10212"/>
    <lineage>
        <taxon>Eukaryota</taxon>
        <taxon>Metazoa</taxon>
        <taxon>Spiralia</taxon>
        <taxon>Lophotrochozoa</taxon>
        <taxon>Bryozoa</taxon>
        <taxon>Gymnolaemata</taxon>
        <taxon>Cheilostomatida</taxon>
        <taxon>Flustrina</taxon>
        <taxon>Buguloidea</taxon>
        <taxon>Bugulidae</taxon>
        <taxon>Bugula</taxon>
    </lineage>
</organism>
<dbReference type="GO" id="GO:0051310">
    <property type="term" value="P:metaphase chromosome alignment"/>
    <property type="evidence" value="ECO:0007669"/>
    <property type="project" value="TreeGrafter"/>
</dbReference>
<dbReference type="OrthoDB" id="6361178at2759"/>
<dbReference type="GO" id="GO:0051301">
    <property type="term" value="P:cell division"/>
    <property type="evidence" value="ECO:0007669"/>
    <property type="project" value="UniProtKB-KW"/>
</dbReference>
<evidence type="ECO:0000256" key="1">
    <source>
        <dbReference type="ARBA" id="ARBA00004114"/>
    </source>
</evidence>
<dbReference type="Pfam" id="PF15678">
    <property type="entry name" value="SPICE"/>
    <property type="match status" value="2"/>
</dbReference>